<dbReference type="PANTHER" id="PTHR46702">
    <property type="entry name" value="DNA LIGASE (DUF1666)-RELATED"/>
    <property type="match status" value="1"/>
</dbReference>
<gene>
    <name evidence="3" type="ORF">ZIOFF_065702</name>
</gene>
<organism evidence="3 4">
    <name type="scientific">Zingiber officinale</name>
    <name type="common">Ginger</name>
    <name type="synonym">Amomum zingiber</name>
    <dbReference type="NCBI Taxonomy" id="94328"/>
    <lineage>
        <taxon>Eukaryota</taxon>
        <taxon>Viridiplantae</taxon>
        <taxon>Streptophyta</taxon>
        <taxon>Embryophyta</taxon>
        <taxon>Tracheophyta</taxon>
        <taxon>Spermatophyta</taxon>
        <taxon>Magnoliopsida</taxon>
        <taxon>Liliopsida</taxon>
        <taxon>Zingiberales</taxon>
        <taxon>Zingiberaceae</taxon>
        <taxon>Zingiber</taxon>
    </lineage>
</organism>
<proteinExistence type="predicted"/>
<dbReference type="EMBL" id="JACMSC010000018">
    <property type="protein sequence ID" value="KAG6476460.1"/>
    <property type="molecule type" value="Genomic_DNA"/>
</dbReference>
<name>A0A8J5K906_ZINOF</name>
<keyword evidence="2" id="KW-1133">Transmembrane helix</keyword>
<dbReference type="Proteomes" id="UP000734854">
    <property type="component" value="Unassembled WGS sequence"/>
</dbReference>
<reference evidence="3 4" key="1">
    <citation type="submission" date="2020-08" db="EMBL/GenBank/DDBJ databases">
        <title>Plant Genome Project.</title>
        <authorList>
            <person name="Zhang R.-G."/>
        </authorList>
    </citation>
    <scope>NUCLEOTIDE SEQUENCE [LARGE SCALE GENOMIC DNA]</scope>
    <source>
        <tissue evidence="3">Rhizome</tissue>
    </source>
</reference>
<dbReference type="Gene3D" id="3.30.260.10">
    <property type="entry name" value="TCP-1-like chaperonin intermediate domain"/>
    <property type="match status" value="1"/>
</dbReference>
<dbReference type="AlphaFoldDB" id="A0A8J5K906"/>
<keyword evidence="4" id="KW-1185">Reference proteome</keyword>
<dbReference type="InterPro" id="IPR027410">
    <property type="entry name" value="TCP-1-like_intermed_sf"/>
</dbReference>
<protein>
    <submittedName>
        <fullName evidence="3">Uncharacterized protein</fullName>
    </submittedName>
</protein>
<dbReference type="PANTHER" id="PTHR46702:SF1">
    <property type="entry name" value="DUF1666 FAMILY PROTEIN (DUF1666)"/>
    <property type="match status" value="1"/>
</dbReference>
<accession>A0A8J5K906</accession>
<evidence type="ECO:0000313" key="4">
    <source>
        <dbReference type="Proteomes" id="UP000734854"/>
    </source>
</evidence>
<dbReference type="SUPFAM" id="SSF54849">
    <property type="entry name" value="GroEL-intermediate domain like"/>
    <property type="match status" value="1"/>
</dbReference>
<keyword evidence="2" id="KW-0472">Membrane</keyword>
<evidence type="ECO:0000313" key="3">
    <source>
        <dbReference type="EMBL" id="KAG6476460.1"/>
    </source>
</evidence>
<feature type="region of interest" description="Disordered" evidence="1">
    <location>
        <begin position="170"/>
        <end position="190"/>
    </location>
</feature>
<sequence length="380" mass="42347">MFFDAQNALEFARVVKAREQAPQGGSLEAVPSTVGSSRSVNLTHWFRTGGKKGRIDILGVLAFVFRSEFATICFSFAFVSMEFLKIRSFRGIGKFNVKKDSNQDRDLMNLDLEKPNDEVLGTMPKADASDHVVKAVEDEDDDDFITNEVKRRLKELRKNSFLVLIPEEGYPEEEEGGGSSSSGWRESEEGGDAPWCTFNAIYAKYTERMTFFDKMMVKSLKEAGSLGASKHSQSSLSKKLYMNLLNLPIKAHNGHCDGNEILRSQQEDSPCENLEAAYVSQVCLSWEILHNHFHIEGKCLEEKKSLLAKCAATTLSSKLIGGEKEFFANMVVEAILAIGNDDRLNLIGIKKGAEVDVKRLTKRPAPPRFGRTLTEAQKAS</sequence>
<comment type="caution">
    <text evidence="3">The sequence shown here is derived from an EMBL/GenBank/DDBJ whole genome shotgun (WGS) entry which is preliminary data.</text>
</comment>
<feature type="transmembrane region" description="Helical" evidence="2">
    <location>
        <begin position="57"/>
        <end position="79"/>
    </location>
</feature>
<evidence type="ECO:0000256" key="1">
    <source>
        <dbReference type="SAM" id="MobiDB-lite"/>
    </source>
</evidence>
<keyword evidence="2" id="KW-0812">Transmembrane</keyword>
<evidence type="ECO:0000256" key="2">
    <source>
        <dbReference type="SAM" id="Phobius"/>
    </source>
</evidence>